<evidence type="ECO:0000313" key="1">
    <source>
        <dbReference type="EMBL" id="EDU59673.1"/>
    </source>
</evidence>
<reference evidence="2" key="2">
    <citation type="submission" date="2008-04" db="EMBL/GenBank/DDBJ databases">
        <title>Draft genome sequence of Providencia stuartii(ATCC 25827).</title>
        <authorList>
            <person name="Sudarsanam P."/>
            <person name="Ley R."/>
            <person name="Guruge J."/>
            <person name="Turnbaugh P.J."/>
            <person name="Mahowald M."/>
            <person name="Liep D."/>
            <person name="Gordon J."/>
        </authorList>
    </citation>
    <scope>NUCLEOTIDE SEQUENCE [LARGE SCALE GENOMIC DNA]</scope>
    <source>
        <strain evidence="2">ATCC 25827</strain>
    </source>
</reference>
<organism evidence="1 2">
    <name type="scientific">Providencia stuartii ATCC 25827</name>
    <dbReference type="NCBI Taxonomy" id="471874"/>
    <lineage>
        <taxon>Bacteria</taxon>
        <taxon>Pseudomonadati</taxon>
        <taxon>Pseudomonadota</taxon>
        <taxon>Gammaproteobacteria</taxon>
        <taxon>Enterobacterales</taxon>
        <taxon>Morganellaceae</taxon>
        <taxon>Providencia</taxon>
    </lineage>
</organism>
<sequence>MLTKPSLFSEGFELISMNNALSGNLKNLPLNDVSSKPWH</sequence>
<gene>
    <name evidence="1" type="ORF">PROSTU_02864</name>
</gene>
<protein>
    <submittedName>
        <fullName evidence="1">Uncharacterized protein</fullName>
    </submittedName>
</protein>
<reference evidence="2" key="1">
    <citation type="submission" date="2008-04" db="EMBL/GenBank/DDBJ databases">
        <title>Draft genome sequence of Providencia stuartii (ATCC 25827).</title>
        <authorList>
            <person name="Sudarsanam P."/>
            <person name="Ley R."/>
            <person name="Guruge J."/>
            <person name="Turnbaugh P.J."/>
            <person name="Mahowald M."/>
            <person name="Liep D."/>
            <person name="Gordon J."/>
        </authorList>
    </citation>
    <scope>NUCLEOTIDE SEQUENCE [LARGE SCALE GENOMIC DNA]</scope>
    <source>
        <strain evidence="2">ATCC 25827</strain>
    </source>
</reference>
<comment type="caution">
    <text evidence="1">The sequence shown here is derived from an EMBL/GenBank/DDBJ whole genome shotgun (WGS) entry which is preliminary data.</text>
</comment>
<proteinExistence type="predicted"/>
<dbReference type="EMBL" id="ABJD02000101">
    <property type="protein sequence ID" value="EDU59673.1"/>
    <property type="molecule type" value="Genomic_DNA"/>
</dbReference>
<dbReference type="AlphaFoldDB" id="A0AA87CUI9"/>
<reference evidence="1 2" key="3">
    <citation type="submission" date="2008-05" db="EMBL/GenBank/DDBJ databases">
        <authorList>
            <person name="Fulton L."/>
            <person name="Clifton S."/>
            <person name="Fulton B."/>
            <person name="Xu J."/>
            <person name="Minx P."/>
            <person name="Pepin K.H."/>
            <person name="Johnson M."/>
            <person name="Thiruvilangam P."/>
            <person name="Bhonagiri V."/>
            <person name="Nash W.E."/>
            <person name="Mardis E.R."/>
            <person name="Wilson R.K."/>
        </authorList>
    </citation>
    <scope>NUCLEOTIDE SEQUENCE [LARGE SCALE GENOMIC DNA]</scope>
    <source>
        <strain evidence="1 2">ATCC 25827</strain>
    </source>
</reference>
<evidence type="ECO:0000313" key="2">
    <source>
        <dbReference type="Proteomes" id="UP000004506"/>
    </source>
</evidence>
<accession>A0AA87CUI9</accession>
<name>A0AA87CUI9_PROST</name>
<dbReference type="Proteomes" id="UP000004506">
    <property type="component" value="Unassembled WGS sequence"/>
</dbReference>